<protein>
    <submittedName>
        <fullName evidence="3">DEAD/DEAH box helicase family protein</fullName>
    </submittedName>
</protein>
<dbReference type="InterPro" id="IPR001650">
    <property type="entry name" value="Helicase_C-like"/>
</dbReference>
<dbReference type="SUPFAM" id="SSF52540">
    <property type="entry name" value="P-loop containing nucleoside triphosphate hydrolases"/>
    <property type="match status" value="1"/>
</dbReference>
<dbReference type="EMBL" id="JBIACJ010000003">
    <property type="protein sequence ID" value="MFE8696128.1"/>
    <property type="molecule type" value="Genomic_DNA"/>
</dbReference>
<dbReference type="GO" id="GO:0004386">
    <property type="term" value="F:helicase activity"/>
    <property type="evidence" value="ECO:0007669"/>
    <property type="project" value="UniProtKB-KW"/>
</dbReference>
<dbReference type="Proteomes" id="UP001601058">
    <property type="component" value="Unassembled WGS sequence"/>
</dbReference>
<proteinExistence type="predicted"/>
<keyword evidence="3" id="KW-0547">Nucleotide-binding</keyword>
<dbReference type="PROSITE" id="PS51194">
    <property type="entry name" value="HELICASE_CTER"/>
    <property type="match status" value="1"/>
</dbReference>
<dbReference type="InterPro" id="IPR025202">
    <property type="entry name" value="PLD-like_dom"/>
</dbReference>
<dbReference type="InterPro" id="IPR050742">
    <property type="entry name" value="Helicase_Restrict-Modif_Enz"/>
</dbReference>
<dbReference type="PROSITE" id="PS51192">
    <property type="entry name" value="HELICASE_ATP_BIND_1"/>
    <property type="match status" value="1"/>
</dbReference>
<dbReference type="Pfam" id="PF00271">
    <property type="entry name" value="Helicase_C"/>
    <property type="match status" value="1"/>
</dbReference>
<organism evidence="3 4">
    <name type="scientific">Cytobacillus mangrovibacter</name>
    <dbReference type="NCBI Taxonomy" id="3299024"/>
    <lineage>
        <taxon>Bacteria</taxon>
        <taxon>Bacillati</taxon>
        <taxon>Bacillota</taxon>
        <taxon>Bacilli</taxon>
        <taxon>Bacillales</taxon>
        <taxon>Bacillaceae</taxon>
        <taxon>Cytobacillus</taxon>
    </lineage>
</organism>
<sequence>MSNVQLITNQLGTHLLKQIETASSICILTSFTMKSGVDYLADSLRAAAERGSDIKICTGDYLFITQPDALEALLSIHENIVIRLWKSNGTSFHPKAYLFQTNEHDCFIVGSSNLSRSALSHGVEWNLSVSNHTDTYNEALQQFLHIFYANLTVSLNKETLKDYRDEYEKYHEKHPDLAKKWTKTEEQDLMLPSEVDNKLEPQAVMIHEDRESYGEIQPRFAQIEALEELNKTLEEDYNRALVVMATGLGKTYLAGFFAQRFKKILFIAHREEILNQAKRSFQKIMPERSYGIYNGKQKESNNDTIFASIYTMSMQQHLKVFSPDEFDLIIVDEFHHAAADSYQRVLDYFQPKFLLGITATPDRNDNKDVYAICEGNVAFRLDFLDAIERKWLAPFKYFGVYDETDYSQITWLGSRYDEEELLQVQLRDEMAEKILQAWLDKKQSKTISFCSSIRQANFLSDYFNQKGYHTVALHSKQMEVGRQDAIDQLDKGQLDVIFTIDLFNEGVDIPAVDTLLFVRPTESLTIFTQQIGRGLRLYDTKSHCVVIDLIGNYRNADIKLSLFDTTENGKKRTLEPMLPELCELNLDVKVINLLKEMTRKKQPRKEKLLQDYLDLKLELGRRPSYLELHLKGASDSVQYRQEFKSYHGFLAWANELSSAEERVYDHYKEWFIETEKTGMAKSYKMVVLLAMLERGPSHWNDPITPEEAAPFFHHYLMEKEHRKRIDFSDKASRLLWNYDQSGVSSLIARMPMTKWSESSKGLISFEDEVFKLGFDVNYEDEAVIFEWTKEICEYRLHYHFERKGNVSGGMTNYKY</sequence>
<gene>
    <name evidence="3" type="ORF">ACFYKT_07155</name>
</gene>
<keyword evidence="3" id="KW-0067">ATP-binding</keyword>
<name>A0ABW6JZJ8_9BACI</name>
<dbReference type="InterPro" id="IPR027417">
    <property type="entry name" value="P-loop_NTPase"/>
</dbReference>
<dbReference type="SMART" id="SM00490">
    <property type="entry name" value="HELICc"/>
    <property type="match status" value="1"/>
</dbReference>
<evidence type="ECO:0000313" key="3">
    <source>
        <dbReference type="EMBL" id="MFE8696128.1"/>
    </source>
</evidence>
<dbReference type="Gene3D" id="3.40.50.300">
    <property type="entry name" value="P-loop containing nucleotide triphosphate hydrolases"/>
    <property type="match status" value="2"/>
</dbReference>
<dbReference type="PANTHER" id="PTHR47396">
    <property type="entry name" value="TYPE I RESTRICTION ENZYME ECOKI R PROTEIN"/>
    <property type="match status" value="1"/>
</dbReference>
<dbReference type="InterPro" id="IPR014001">
    <property type="entry name" value="Helicase_ATP-bd"/>
</dbReference>
<keyword evidence="3" id="KW-0347">Helicase</keyword>
<dbReference type="CDD" id="cd18799">
    <property type="entry name" value="SF2_C_EcoAI-like"/>
    <property type="match status" value="1"/>
</dbReference>
<accession>A0ABW6JZJ8</accession>
<keyword evidence="4" id="KW-1185">Reference proteome</keyword>
<evidence type="ECO:0000313" key="4">
    <source>
        <dbReference type="Proteomes" id="UP001601058"/>
    </source>
</evidence>
<dbReference type="RefSeq" id="WP_389217523.1">
    <property type="nucleotide sequence ID" value="NZ_JBIACJ010000003.1"/>
</dbReference>
<evidence type="ECO:0000259" key="1">
    <source>
        <dbReference type="PROSITE" id="PS51192"/>
    </source>
</evidence>
<dbReference type="SMART" id="SM00487">
    <property type="entry name" value="DEXDc"/>
    <property type="match status" value="1"/>
</dbReference>
<dbReference type="PANTHER" id="PTHR47396:SF1">
    <property type="entry name" value="ATP-DEPENDENT HELICASE IRC3-RELATED"/>
    <property type="match status" value="1"/>
</dbReference>
<dbReference type="InterPro" id="IPR006935">
    <property type="entry name" value="Helicase/UvrB_N"/>
</dbReference>
<dbReference type="SUPFAM" id="SSF56024">
    <property type="entry name" value="Phospholipase D/nuclease"/>
    <property type="match status" value="1"/>
</dbReference>
<dbReference type="Pfam" id="PF04851">
    <property type="entry name" value="ResIII"/>
    <property type="match status" value="1"/>
</dbReference>
<comment type="caution">
    <text evidence="3">The sequence shown here is derived from an EMBL/GenBank/DDBJ whole genome shotgun (WGS) entry which is preliminary data.</text>
</comment>
<reference evidence="3 4" key="1">
    <citation type="submission" date="2024-08" db="EMBL/GenBank/DDBJ databases">
        <title>Two novel Cytobacillus novel species.</title>
        <authorList>
            <person name="Liu G."/>
        </authorList>
    </citation>
    <scope>NUCLEOTIDE SEQUENCE [LARGE SCALE GENOMIC DNA]</scope>
    <source>
        <strain evidence="3 4">FJAT-53684</strain>
    </source>
</reference>
<feature type="domain" description="Helicase C-terminal" evidence="2">
    <location>
        <begin position="434"/>
        <end position="578"/>
    </location>
</feature>
<feature type="domain" description="Helicase ATP-binding" evidence="1">
    <location>
        <begin position="231"/>
        <end position="379"/>
    </location>
</feature>
<evidence type="ECO:0000259" key="2">
    <source>
        <dbReference type="PROSITE" id="PS51194"/>
    </source>
</evidence>
<dbReference type="Pfam" id="PF13091">
    <property type="entry name" value="PLDc_2"/>
    <property type="match status" value="1"/>
</dbReference>
<dbReference type="Gene3D" id="3.30.870.10">
    <property type="entry name" value="Endonuclease Chain A"/>
    <property type="match status" value="1"/>
</dbReference>
<dbReference type="CDD" id="cd18032">
    <property type="entry name" value="DEXHc_RE_I_III_res"/>
    <property type="match status" value="1"/>
</dbReference>
<keyword evidence="3" id="KW-0378">Hydrolase</keyword>